<dbReference type="InterPro" id="IPR050362">
    <property type="entry name" value="Cation-dep_OMT"/>
</dbReference>
<sequence>MTITADSKTVPVTPAIYRYLHTHTEPPSAAQQALIERTHELGQPAEMQIPHEQAVFLTMLTRICDARCVVEIGTFTGYSTLAFALGMRSGGRVITCDLSDEWMDIARQAWSEAGVAERIEPRVGPALDTLRALPDRPFIDLAFIDADKPRYHDYWEQLVPRVRAGGLLLADNVFYGGEAVSPDASGNAAAIRAFNERVRADERVESVMLPIADGLTLARKRESPEHGRDGE</sequence>
<dbReference type="PROSITE" id="PS51682">
    <property type="entry name" value="SAM_OMT_I"/>
    <property type="match status" value="1"/>
</dbReference>
<dbReference type="GO" id="GO:0008757">
    <property type="term" value="F:S-adenosylmethionine-dependent methyltransferase activity"/>
    <property type="evidence" value="ECO:0007669"/>
    <property type="project" value="TreeGrafter"/>
</dbReference>
<keyword evidence="2 4" id="KW-0808">Transferase</keyword>
<organism evidence="4 5">
    <name type="scientific">Phytoactinopolyspora halophila</name>
    <dbReference type="NCBI Taxonomy" id="1981511"/>
    <lineage>
        <taxon>Bacteria</taxon>
        <taxon>Bacillati</taxon>
        <taxon>Actinomycetota</taxon>
        <taxon>Actinomycetes</taxon>
        <taxon>Jiangellales</taxon>
        <taxon>Jiangellaceae</taxon>
        <taxon>Phytoactinopolyspora</taxon>
    </lineage>
</organism>
<accession>A0A329QDD2</accession>
<protein>
    <submittedName>
        <fullName evidence="4">O-methyltransferase</fullName>
    </submittedName>
</protein>
<dbReference type="CDD" id="cd02440">
    <property type="entry name" value="AdoMet_MTases"/>
    <property type="match status" value="1"/>
</dbReference>
<dbReference type="OrthoDB" id="9799672at2"/>
<dbReference type="InterPro" id="IPR029063">
    <property type="entry name" value="SAM-dependent_MTases_sf"/>
</dbReference>
<keyword evidence="3" id="KW-0949">S-adenosyl-L-methionine</keyword>
<proteinExistence type="predicted"/>
<evidence type="ECO:0000256" key="1">
    <source>
        <dbReference type="ARBA" id="ARBA00022603"/>
    </source>
</evidence>
<keyword evidence="1 4" id="KW-0489">Methyltransferase</keyword>
<gene>
    <name evidence="4" type="ORF">DPM12_22115</name>
</gene>
<dbReference type="Pfam" id="PF01596">
    <property type="entry name" value="Methyltransf_3"/>
    <property type="match status" value="1"/>
</dbReference>
<comment type="caution">
    <text evidence="4">The sequence shown here is derived from an EMBL/GenBank/DDBJ whole genome shotgun (WGS) entry which is preliminary data.</text>
</comment>
<dbReference type="InterPro" id="IPR002935">
    <property type="entry name" value="SAM_O-MeTrfase"/>
</dbReference>
<keyword evidence="5" id="KW-1185">Reference proteome</keyword>
<dbReference type="AlphaFoldDB" id="A0A329QDD2"/>
<dbReference type="RefSeq" id="WP_112260522.1">
    <property type="nucleotide sequence ID" value="NZ_QMIG01000049.1"/>
</dbReference>
<dbReference type="GO" id="GO:0032259">
    <property type="term" value="P:methylation"/>
    <property type="evidence" value="ECO:0007669"/>
    <property type="project" value="UniProtKB-KW"/>
</dbReference>
<evidence type="ECO:0000256" key="3">
    <source>
        <dbReference type="ARBA" id="ARBA00022691"/>
    </source>
</evidence>
<dbReference type="PANTHER" id="PTHR10509">
    <property type="entry name" value="O-METHYLTRANSFERASE-RELATED"/>
    <property type="match status" value="1"/>
</dbReference>
<dbReference type="Gene3D" id="3.40.50.150">
    <property type="entry name" value="Vaccinia Virus protein VP39"/>
    <property type="match status" value="1"/>
</dbReference>
<evidence type="ECO:0000313" key="5">
    <source>
        <dbReference type="Proteomes" id="UP000250462"/>
    </source>
</evidence>
<evidence type="ECO:0000313" key="4">
    <source>
        <dbReference type="EMBL" id="RAW09242.1"/>
    </source>
</evidence>
<dbReference type="GO" id="GO:0008171">
    <property type="term" value="F:O-methyltransferase activity"/>
    <property type="evidence" value="ECO:0007669"/>
    <property type="project" value="InterPro"/>
</dbReference>
<dbReference type="Proteomes" id="UP000250462">
    <property type="component" value="Unassembled WGS sequence"/>
</dbReference>
<reference evidence="4 5" key="1">
    <citation type="submission" date="2018-06" db="EMBL/GenBank/DDBJ databases">
        <title>Phytoactinopolyspora halophila sp. nov., a novel halophilic actinomycete isolated from a saline soil in China.</title>
        <authorList>
            <person name="Tang S.-K."/>
        </authorList>
    </citation>
    <scope>NUCLEOTIDE SEQUENCE [LARGE SCALE GENOMIC DNA]</scope>
    <source>
        <strain evidence="4 5">YIM 96934</strain>
    </source>
</reference>
<name>A0A329QDD2_9ACTN</name>
<dbReference type="PANTHER" id="PTHR10509:SF14">
    <property type="entry name" value="CAFFEOYL-COA O-METHYLTRANSFERASE 3-RELATED"/>
    <property type="match status" value="1"/>
</dbReference>
<dbReference type="SUPFAM" id="SSF53335">
    <property type="entry name" value="S-adenosyl-L-methionine-dependent methyltransferases"/>
    <property type="match status" value="1"/>
</dbReference>
<evidence type="ECO:0000256" key="2">
    <source>
        <dbReference type="ARBA" id="ARBA00022679"/>
    </source>
</evidence>
<dbReference type="EMBL" id="QMIG01000049">
    <property type="protein sequence ID" value="RAW09242.1"/>
    <property type="molecule type" value="Genomic_DNA"/>
</dbReference>